<evidence type="ECO:0000256" key="8">
    <source>
        <dbReference type="ARBA" id="ARBA00023136"/>
    </source>
</evidence>
<sequence length="1025" mass="110934">MILSFWFFAQEFSLVFCGICPTIWFLWSLVGSLLGMLTQCDGMALLDVKRSLVDQHGALSNWNASDRFPCNWEGVYCSNNSSSSSSRPPRVWDVYLPNLNLSGSISPSIGKLAALRYLNLSNNQLSGSIPNSITNLSKLAFLDLSNNNLTGSIPPEIGNLQNLKKFRAGQNSLSGSIPAEIGSCKSLLVFGLAQNKLTGFVPPSLGSLENLTSLVLWDNHLEGGIPPELGNCSHLQMLALYSNLLTGTIPQELGRLQELQELYIYTNNFSGTIPKSFGNLTSVLEIDLSENSLTGDIPGELGYLPRLRLLHLFENKLTGQIPLAFGSAVSLTALDLSINQLTGNIPLQLQRLPKLSKLQLFRNNLVGEIPPLFGSFSNLTILEVSNNQLTGSIPPQLCQAKGLMWLHVGKNNLSGTIPPALGSLWSLQMLSISDNNFTGSLPEELGQLQNLVSLNVSDNALTGSIPPGLGNCSLLQLLDLSNNLFAGGLPTNFGNFFQIESLSASNNQLTGSIPDTLSNCTHLSYLQLGGNLLSGVIPQSLGKISSLQYGLNLSHNALVDNIPAELGNLVMLQMLDLSFNKLTGPIPSALGNLTSIQIFNVSYNQLSGPLPNSPIFQRLNTSSFVGNPGLCGGHLANVCPMNQPLPMPLPPNSWQDSNVSTGVIVGIVAAVIGGAVLIILAGACWLCRRQSVLVPVEENPSSPDSHSPFPKTDFTLSDLVEATDNFGDNAEIGRGACGKVYKACLPGRVIAVKKLFAHMDGPVHYDSFTAEIMTLGKIRHRNIVKLLGFCSHQGFNLLLYEYMPKGSLGELLGAENCLLDWDLRYKVAVGAAEGLAYLHHDCKPQIIHRDIKSNNILLDDHFEAHVGDFGLAKLIDVQESKSMSAVAGSYGYIAPEYAYSMKVTEKSDIYSFGVVLLELLTGRRPIQPIEEGGDLVTWVNEARQSSPVTQILDSRMELSDSILVDEMELVLKVALFCTNIVPAKRPTMREVVWMLLEASKKKPRDSFELSSATDACEGKEGTIAD</sequence>
<keyword evidence="15" id="KW-1185">Reference proteome</keyword>
<keyword evidence="8 12" id="KW-0472">Membrane</keyword>
<keyword evidence="10" id="KW-0325">Glycoprotein</keyword>
<evidence type="ECO:0000313" key="14">
    <source>
        <dbReference type="EMBL" id="CAK9270118.1"/>
    </source>
</evidence>
<dbReference type="Gene3D" id="3.30.200.20">
    <property type="entry name" value="Phosphorylase Kinase, domain 1"/>
    <property type="match status" value="1"/>
</dbReference>
<keyword evidence="3" id="KW-0433">Leucine-rich repeat</keyword>
<organism evidence="14 15">
    <name type="scientific">Sphagnum jensenii</name>
    <dbReference type="NCBI Taxonomy" id="128206"/>
    <lineage>
        <taxon>Eukaryota</taxon>
        <taxon>Viridiplantae</taxon>
        <taxon>Streptophyta</taxon>
        <taxon>Embryophyta</taxon>
        <taxon>Bryophyta</taxon>
        <taxon>Sphagnophytina</taxon>
        <taxon>Sphagnopsida</taxon>
        <taxon>Sphagnales</taxon>
        <taxon>Sphagnaceae</taxon>
        <taxon>Sphagnum</taxon>
    </lineage>
</organism>
<evidence type="ECO:0000259" key="13">
    <source>
        <dbReference type="PROSITE" id="PS50011"/>
    </source>
</evidence>
<evidence type="ECO:0000256" key="2">
    <source>
        <dbReference type="ARBA" id="ARBA00008684"/>
    </source>
</evidence>
<dbReference type="InterPro" id="IPR008271">
    <property type="entry name" value="Ser/Thr_kinase_AS"/>
</dbReference>
<name>A0ABP0WWW3_9BRYO</name>
<dbReference type="InterPro" id="IPR032675">
    <property type="entry name" value="LRR_dom_sf"/>
</dbReference>
<dbReference type="PROSITE" id="PS51450">
    <property type="entry name" value="LRR"/>
    <property type="match status" value="2"/>
</dbReference>
<keyword evidence="6" id="KW-0677">Repeat</keyword>
<reference evidence="14" key="1">
    <citation type="submission" date="2024-02" db="EMBL/GenBank/DDBJ databases">
        <authorList>
            <consortium name="ELIXIR-Norway"/>
            <consortium name="Elixir Norway"/>
        </authorList>
    </citation>
    <scope>NUCLEOTIDE SEQUENCE</scope>
</reference>
<dbReference type="SMART" id="SM00220">
    <property type="entry name" value="S_TKc"/>
    <property type="match status" value="1"/>
</dbReference>
<dbReference type="SMART" id="SM00369">
    <property type="entry name" value="LRR_TYP"/>
    <property type="match status" value="9"/>
</dbReference>
<feature type="domain" description="Protein kinase" evidence="13">
    <location>
        <begin position="726"/>
        <end position="996"/>
    </location>
</feature>
<evidence type="ECO:0000313" key="15">
    <source>
        <dbReference type="Proteomes" id="UP001497444"/>
    </source>
</evidence>
<dbReference type="InterPro" id="IPR003591">
    <property type="entry name" value="Leu-rich_rpt_typical-subtyp"/>
</dbReference>
<dbReference type="SUPFAM" id="SSF56112">
    <property type="entry name" value="Protein kinase-like (PK-like)"/>
    <property type="match status" value="1"/>
</dbReference>
<dbReference type="SUPFAM" id="SSF52058">
    <property type="entry name" value="L domain-like"/>
    <property type="match status" value="1"/>
</dbReference>
<evidence type="ECO:0000256" key="10">
    <source>
        <dbReference type="ARBA" id="ARBA00023180"/>
    </source>
</evidence>
<gene>
    <name evidence="14" type="ORF">CSSPJE1EN1_LOCUS15596</name>
</gene>
<evidence type="ECO:0000256" key="3">
    <source>
        <dbReference type="ARBA" id="ARBA00022614"/>
    </source>
</evidence>
<evidence type="ECO:0000256" key="6">
    <source>
        <dbReference type="ARBA" id="ARBA00022737"/>
    </source>
</evidence>
<keyword evidence="5" id="KW-0732">Signal</keyword>
<dbReference type="SUPFAM" id="SSF52047">
    <property type="entry name" value="RNI-like"/>
    <property type="match status" value="1"/>
</dbReference>
<comment type="similarity">
    <text evidence="2">Belongs to the protein kinase superfamily. Ser/Thr protein kinase family.</text>
</comment>
<dbReference type="InterPro" id="IPR013210">
    <property type="entry name" value="LRR_N_plant-typ"/>
</dbReference>
<accession>A0ABP0WWW3</accession>
<comment type="subcellular location">
    <subcellularLocation>
        <location evidence="1">Cell membrane</location>
    </subcellularLocation>
    <subcellularLocation>
        <location evidence="11">Endomembrane system</location>
        <topology evidence="11">Single-pass membrane protein</topology>
    </subcellularLocation>
</comment>
<evidence type="ECO:0000256" key="7">
    <source>
        <dbReference type="ARBA" id="ARBA00022989"/>
    </source>
</evidence>
<keyword evidence="7 12" id="KW-1133">Transmembrane helix</keyword>
<dbReference type="PANTHER" id="PTHR27000:SF191">
    <property type="entry name" value="PROTEIN KINASE DOMAIN-CONTAINING PROTEIN"/>
    <property type="match status" value="1"/>
</dbReference>
<evidence type="ECO:0000256" key="5">
    <source>
        <dbReference type="ARBA" id="ARBA00022729"/>
    </source>
</evidence>
<feature type="transmembrane region" description="Helical" evidence="12">
    <location>
        <begin position="663"/>
        <end position="686"/>
    </location>
</feature>
<dbReference type="PROSITE" id="PS50011">
    <property type="entry name" value="PROTEIN_KINASE_DOM"/>
    <property type="match status" value="1"/>
</dbReference>
<dbReference type="PRINTS" id="PR00019">
    <property type="entry name" value="LEURICHRPT"/>
</dbReference>
<dbReference type="Pfam" id="PF00560">
    <property type="entry name" value="LRR_1"/>
    <property type="match status" value="6"/>
</dbReference>
<dbReference type="InterPro" id="IPR011009">
    <property type="entry name" value="Kinase-like_dom_sf"/>
</dbReference>
<evidence type="ECO:0000256" key="9">
    <source>
        <dbReference type="ARBA" id="ARBA00023170"/>
    </source>
</evidence>
<dbReference type="PANTHER" id="PTHR27000">
    <property type="entry name" value="LEUCINE-RICH REPEAT RECEPTOR-LIKE PROTEIN KINASE FAMILY PROTEIN-RELATED"/>
    <property type="match status" value="1"/>
</dbReference>
<dbReference type="PROSITE" id="PS00108">
    <property type="entry name" value="PROTEIN_KINASE_ST"/>
    <property type="match status" value="1"/>
</dbReference>
<dbReference type="Proteomes" id="UP001497444">
    <property type="component" value="Chromosome 3"/>
</dbReference>
<dbReference type="Gene3D" id="3.80.10.10">
    <property type="entry name" value="Ribonuclease Inhibitor"/>
    <property type="match status" value="4"/>
</dbReference>
<keyword evidence="9" id="KW-0675">Receptor</keyword>
<evidence type="ECO:0000256" key="1">
    <source>
        <dbReference type="ARBA" id="ARBA00004236"/>
    </source>
</evidence>
<dbReference type="Pfam" id="PF23598">
    <property type="entry name" value="LRR_14"/>
    <property type="match status" value="1"/>
</dbReference>
<dbReference type="InterPro" id="IPR055414">
    <property type="entry name" value="LRR_R13L4/SHOC2-like"/>
</dbReference>
<feature type="transmembrane region" description="Helical" evidence="12">
    <location>
        <begin position="12"/>
        <end position="37"/>
    </location>
</feature>
<proteinExistence type="inferred from homology"/>
<dbReference type="Pfam" id="PF13855">
    <property type="entry name" value="LRR_8"/>
    <property type="match status" value="1"/>
</dbReference>
<evidence type="ECO:0000256" key="11">
    <source>
        <dbReference type="ARBA" id="ARBA00037847"/>
    </source>
</evidence>
<dbReference type="InterPro" id="IPR001611">
    <property type="entry name" value="Leu-rich_rpt"/>
</dbReference>
<protein>
    <recommendedName>
        <fullName evidence="13">Protein kinase domain-containing protein</fullName>
    </recommendedName>
</protein>
<evidence type="ECO:0000256" key="4">
    <source>
        <dbReference type="ARBA" id="ARBA00022692"/>
    </source>
</evidence>
<dbReference type="EMBL" id="OZ020098">
    <property type="protein sequence ID" value="CAK9270118.1"/>
    <property type="molecule type" value="Genomic_DNA"/>
</dbReference>
<dbReference type="Pfam" id="PF08263">
    <property type="entry name" value="LRRNT_2"/>
    <property type="match status" value="1"/>
</dbReference>
<dbReference type="InterPro" id="IPR000719">
    <property type="entry name" value="Prot_kinase_dom"/>
</dbReference>
<dbReference type="Gene3D" id="1.10.510.10">
    <property type="entry name" value="Transferase(Phosphotransferase) domain 1"/>
    <property type="match status" value="1"/>
</dbReference>
<dbReference type="Pfam" id="PF00069">
    <property type="entry name" value="Pkinase"/>
    <property type="match status" value="1"/>
</dbReference>
<keyword evidence="4 12" id="KW-0812">Transmembrane</keyword>
<evidence type="ECO:0000256" key="12">
    <source>
        <dbReference type="SAM" id="Phobius"/>
    </source>
</evidence>